<dbReference type="EMBL" id="JACGWU010000001">
    <property type="protein sequence ID" value="MBA8828605.1"/>
    <property type="molecule type" value="Genomic_DNA"/>
</dbReference>
<feature type="transmembrane region" description="Helical" evidence="5">
    <location>
        <begin position="218"/>
        <end position="237"/>
    </location>
</feature>
<keyword evidence="2 5" id="KW-0812">Transmembrane</keyword>
<dbReference type="PANTHER" id="PTHR40761">
    <property type="entry name" value="CONSERVED INTEGRAL MEMBRANE ALANINE VALINE AND LEUCINE RICH PROTEIN-RELATED"/>
    <property type="match status" value="1"/>
</dbReference>
<dbReference type="NCBIfam" id="NF038012">
    <property type="entry name" value="DMT_1"/>
    <property type="match status" value="1"/>
</dbReference>
<protein>
    <submittedName>
        <fullName evidence="6">Drug/metabolite transporter (DMT)-like permease</fullName>
    </submittedName>
</protein>
<proteinExistence type="predicted"/>
<organism evidence="6 7">
    <name type="scientific">Alpinimonas psychrophila</name>
    <dbReference type="NCBI Taxonomy" id="748908"/>
    <lineage>
        <taxon>Bacteria</taxon>
        <taxon>Bacillati</taxon>
        <taxon>Actinomycetota</taxon>
        <taxon>Actinomycetes</taxon>
        <taxon>Micrococcales</taxon>
        <taxon>Microbacteriaceae</taxon>
        <taxon>Alpinimonas</taxon>
    </lineage>
</organism>
<comment type="caution">
    <text evidence="6">The sequence shown here is derived from an EMBL/GenBank/DDBJ whole genome shotgun (WGS) entry which is preliminary data.</text>
</comment>
<dbReference type="GO" id="GO:0016020">
    <property type="term" value="C:membrane"/>
    <property type="evidence" value="ECO:0007669"/>
    <property type="project" value="UniProtKB-SubCell"/>
</dbReference>
<name>A0A7W3JSX7_9MICO</name>
<keyword evidence="3 5" id="KW-1133">Transmembrane helix</keyword>
<keyword evidence="7" id="KW-1185">Reference proteome</keyword>
<accession>A0A7W3JSX7</accession>
<feature type="transmembrane region" description="Helical" evidence="5">
    <location>
        <begin position="162"/>
        <end position="180"/>
    </location>
</feature>
<evidence type="ECO:0000256" key="2">
    <source>
        <dbReference type="ARBA" id="ARBA00022692"/>
    </source>
</evidence>
<evidence type="ECO:0000313" key="7">
    <source>
        <dbReference type="Proteomes" id="UP000524237"/>
    </source>
</evidence>
<evidence type="ECO:0000256" key="3">
    <source>
        <dbReference type="ARBA" id="ARBA00022989"/>
    </source>
</evidence>
<evidence type="ECO:0000256" key="1">
    <source>
        <dbReference type="ARBA" id="ARBA00004141"/>
    </source>
</evidence>
<dbReference type="PANTHER" id="PTHR40761:SF1">
    <property type="entry name" value="CONSERVED INTEGRAL MEMBRANE ALANINE VALINE AND LEUCINE RICH PROTEIN-RELATED"/>
    <property type="match status" value="1"/>
</dbReference>
<gene>
    <name evidence="6" type="ORF">FB555_000676</name>
</gene>
<feature type="transmembrane region" description="Helical" evidence="5">
    <location>
        <begin position="187"/>
        <end position="212"/>
    </location>
</feature>
<feature type="transmembrane region" description="Helical" evidence="5">
    <location>
        <begin position="249"/>
        <end position="270"/>
    </location>
</feature>
<evidence type="ECO:0000256" key="4">
    <source>
        <dbReference type="ARBA" id="ARBA00023136"/>
    </source>
</evidence>
<comment type="subcellular location">
    <subcellularLocation>
        <location evidence="1">Membrane</location>
        <topology evidence="1">Multi-pass membrane protein</topology>
    </subcellularLocation>
</comment>
<evidence type="ECO:0000256" key="5">
    <source>
        <dbReference type="SAM" id="Phobius"/>
    </source>
</evidence>
<feature type="transmembrane region" description="Helical" evidence="5">
    <location>
        <begin position="276"/>
        <end position="299"/>
    </location>
</feature>
<sequence length="331" mass="34832">MPMDDLSQLTAAIAFDPKQLIGIPFALVGAVFMSIGAQMQHRGVGKVGENNAKNAENASLNLRQLLLLFRRPSWVFGSVLLGFAIVFQLVSLGFSPLIVVQPIGAVALVLTSVINSRVSKTHLNAMSKLAVTLCVGGIGIFVAIAAFTAVNTPISAADLLEILTILAVVLVVFAVVFWIFRKRASALFYIVGAGVLYGFVATLAKVVITRVFSGATDWLTWACVLALLLAAVLGALFVQNAYSSGPPDLVIAGLTVIDPIVAVTIGIVILDEASQAPGWAILSFIGAGAIAVVGVFMLAKYHPHTAHEIAEVTQDLKSSVKARTRRGSSVK</sequence>
<dbReference type="AlphaFoldDB" id="A0A7W3JSX7"/>
<feature type="transmembrane region" description="Helical" evidence="5">
    <location>
        <begin position="73"/>
        <end position="92"/>
    </location>
</feature>
<reference evidence="6 7" key="1">
    <citation type="submission" date="2020-07" db="EMBL/GenBank/DDBJ databases">
        <title>Sequencing the genomes of 1000 actinobacteria strains.</title>
        <authorList>
            <person name="Klenk H.-P."/>
        </authorList>
    </citation>
    <scope>NUCLEOTIDE SEQUENCE [LARGE SCALE GENOMIC DNA]</scope>
    <source>
        <strain evidence="6 7">DSM 23737</strain>
    </source>
</reference>
<evidence type="ECO:0000313" key="6">
    <source>
        <dbReference type="EMBL" id="MBA8828605.1"/>
    </source>
</evidence>
<keyword evidence="4 5" id="KW-0472">Membrane</keyword>
<feature type="transmembrane region" description="Helical" evidence="5">
    <location>
        <begin position="130"/>
        <end position="150"/>
    </location>
</feature>
<dbReference type="GO" id="GO:0015095">
    <property type="term" value="F:magnesium ion transmembrane transporter activity"/>
    <property type="evidence" value="ECO:0007669"/>
    <property type="project" value="InterPro"/>
</dbReference>
<feature type="transmembrane region" description="Helical" evidence="5">
    <location>
        <begin position="20"/>
        <end position="37"/>
    </location>
</feature>
<dbReference type="RefSeq" id="WP_182484001.1">
    <property type="nucleotide sequence ID" value="NZ_JACGWU010000001.1"/>
</dbReference>
<dbReference type="Pfam" id="PF05653">
    <property type="entry name" value="Mg_trans_NIPA"/>
    <property type="match status" value="1"/>
</dbReference>
<feature type="transmembrane region" description="Helical" evidence="5">
    <location>
        <begin position="98"/>
        <end position="118"/>
    </location>
</feature>
<dbReference type="InterPro" id="IPR008521">
    <property type="entry name" value="Mg_trans_NIPA"/>
</dbReference>
<dbReference type="Proteomes" id="UP000524237">
    <property type="component" value="Unassembled WGS sequence"/>
</dbReference>